<gene>
    <name evidence="1" type="ORF">GCM10007362_33400</name>
</gene>
<dbReference type="PANTHER" id="PTHR46124">
    <property type="entry name" value="D-AMINOACYL-TRNA DEACYLASE"/>
    <property type="match status" value="1"/>
</dbReference>
<proteinExistence type="predicted"/>
<dbReference type="PIRSF" id="PIRSF005902">
    <property type="entry name" value="DNase_TatD"/>
    <property type="match status" value="1"/>
</dbReference>
<dbReference type="Pfam" id="PF01026">
    <property type="entry name" value="TatD_DNase"/>
    <property type="match status" value="1"/>
</dbReference>
<keyword evidence="2" id="KW-1185">Reference proteome</keyword>
<protein>
    <submittedName>
        <fullName evidence="1">TatD-related deoxyribonuclease</fullName>
    </submittedName>
</protein>
<name>A0ABQ2A054_9BACL</name>
<evidence type="ECO:0000313" key="2">
    <source>
        <dbReference type="Proteomes" id="UP000605427"/>
    </source>
</evidence>
<organism evidence="1 2">
    <name type="scientific">Saccharibacillus endophyticus</name>
    <dbReference type="NCBI Taxonomy" id="2060666"/>
    <lineage>
        <taxon>Bacteria</taxon>
        <taxon>Bacillati</taxon>
        <taxon>Bacillota</taxon>
        <taxon>Bacilli</taxon>
        <taxon>Bacillales</taxon>
        <taxon>Paenibacillaceae</taxon>
        <taxon>Saccharibacillus</taxon>
    </lineage>
</organism>
<dbReference type="SUPFAM" id="SSF51556">
    <property type="entry name" value="Metallo-dependent hydrolases"/>
    <property type="match status" value="1"/>
</dbReference>
<dbReference type="Proteomes" id="UP000605427">
    <property type="component" value="Unassembled WGS sequence"/>
</dbReference>
<dbReference type="RefSeq" id="WP_172245561.1">
    <property type="nucleotide sequence ID" value="NZ_BMDD01000004.1"/>
</dbReference>
<dbReference type="InterPro" id="IPR032466">
    <property type="entry name" value="Metal_Hydrolase"/>
</dbReference>
<dbReference type="EMBL" id="BMDD01000004">
    <property type="protein sequence ID" value="GGH82298.1"/>
    <property type="molecule type" value="Genomic_DNA"/>
</dbReference>
<dbReference type="PANTHER" id="PTHR46124:SF2">
    <property type="entry name" value="D-AMINOACYL-TRNA DEACYLASE"/>
    <property type="match status" value="1"/>
</dbReference>
<accession>A0ABQ2A054</accession>
<dbReference type="Gene3D" id="3.20.20.140">
    <property type="entry name" value="Metal-dependent hydrolases"/>
    <property type="match status" value="1"/>
</dbReference>
<comment type="caution">
    <text evidence="1">The sequence shown here is derived from an EMBL/GenBank/DDBJ whole genome shotgun (WGS) entry which is preliminary data.</text>
</comment>
<sequence length="289" mass="33077">MHAADTKAGNYGLADTHIHLEKYEPEQIAAMLEEFRAVDGEFVVAVSMDLESARRTEALAERYPNLVRPAYGFHPEQPLPSAEDEEALFAWMQEQASLSVESPESKLPLSRMTAVGEVGLPYYTRLEANERGETLDEDGYVRLLERFIMFAAKHDLPVILHAVYEDADIACDLLERHRVKRAHFHWFKGSESTVNRMIANGYCISFTPDLLYEEEIRALARLYPTRLVMTETDGPWPFEGSFEGRTTHPSMTEAVCREWAKLHGLTQQDARRQLIENARLFYGRHSLDD</sequence>
<dbReference type="InterPro" id="IPR001130">
    <property type="entry name" value="TatD-like"/>
</dbReference>
<reference evidence="2" key="1">
    <citation type="journal article" date="2019" name="Int. J. Syst. Evol. Microbiol.">
        <title>The Global Catalogue of Microorganisms (GCM) 10K type strain sequencing project: providing services to taxonomists for standard genome sequencing and annotation.</title>
        <authorList>
            <consortium name="The Broad Institute Genomics Platform"/>
            <consortium name="The Broad Institute Genome Sequencing Center for Infectious Disease"/>
            <person name="Wu L."/>
            <person name="Ma J."/>
        </authorList>
    </citation>
    <scope>NUCLEOTIDE SEQUENCE [LARGE SCALE GENOMIC DNA]</scope>
    <source>
        <strain evidence="2">CCM 8702</strain>
    </source>
</reference>
<evidence type="ECO:0000313" key="1">
    <source>
        <dbReference type="EMBL" id="GGH82298.1"/>
    </source>
</evidence>